<gene>
    <name evidence="8" type="primary">LOC111138016</name>
</gene>
<dbReference type="InterPro" id="IPR000436">
    <property type="entry name" value="Sushi_SCR_CCP_dom"/>
</dbReference>
<organism evidence="7 8">
    <name type="scientific">Crassostrea virginica</name>
    <name type="common">Eastern oyster</name>
    <dbReference type="NCBI Taxonomy" id="6565"/>
    <lineage>
        <taxon>Eukaryota</taxon>
        <taxon>Metazoa</taxon>
        <taxon>Spiralia</taxon>
        <taxon>Lophotrochozoa</taxon>
        <taxon>Mollusca</taxon>
        <taxon>Bivalvia</taxon>
        <taxon>Autobranchia</taxon>
        <taxon>Pteriomorphia</taxon>
        <taxon>Ostreida</taxon>
        <taxon>Ostreoidea</taxon>
        <taxon>Ostreidae</taxon>
        <taxon>Crassostrea</taxon>
    </lineage>
</organism>
<comment type="caution">
    <text evidence="3">Lacks conserved residue(s) required for the propagation of feature annotation.</text>
</comment>
<feature type="domain" description="Sushi" evidence="6">
    <location>
        <begin position="115"/>
        <end position="174"/>
    </location>
</feature>
<dbReference type="GeneID" id="111138016"/>
<evidence type="ECO:0000256" key="3">
    <source>
        <dbReference type="PROSITE-ProRule" id="PRU00302"/>
    </source>
</evidence>
<dbReference type="SUPFAM" id="SSF57535">
    <property type="entry name" value="Complement control module/SCR domain"/>
    <property type="match status" value="1"/>
</dbReference>
<keyword evidence="3" id="KW-0768">Sushi</keyword>
<evidence type="ECO:0000313" key="7">
    <source>
        <dbReference type="Proteomes" id="UP000694844"/>
    </source>
</evidence>
<dbReference type="InterPro" id="IPR035976">
    <property type="entry name" value="Sushi/SCR/CCP_sf"/>
</dbReference>
<reference evidence="8" key="1">
    <citation type="submission" date="2025-08" db="UniProtKB">
        <authorList>
            <consortium name="RefSeq"/>
        </authorList>
    </citation>
    <scope>IDENTIFICATION</scope>
    <source>
        <tissue evidence="8">Whole sample</tissue>
    </source>
</reference>
<dbReference type="CDD" id="cd00037">
    <property type="entry name" value="CLECT"/>
    <property type="match status" value="1"/>
</dbReference>
<dbReference type="InterPro" id="IPR001304">
    <property type="entry name" value="C-type_lectin-like"/>
</dbReference>
<dbReference type="KEGG" id="cvn:111138016"/>
<sequence length="299" mass="33905">MKTASLWTLGFILQFTFAYLDNNIIRIVSSVGPCSCKLECFSSSDCASVYYDWQHFNCELSSSNESLTEFNASSSYHFSSMDDIKEEFSDPCSGVRCGPHEKCVSTNNAIECVITECGEPDFPCTLTNPTSLRAVGTVLDYYCENVETPNGKFISKCRSDGLWSNLTESYDCPESFDHDVANHLCILVFLDVKTWDDADQVCQNYSQRLVNINTPAQVNILKEYLRSLGTLENQDDVYVGGRLINSNYIWMVTNETIDSNVWDTEYPSDMKTCTYLHDTHNLRDVDCTKLHKYACGTFY</sequence>
<dbReference type="RefSeq" id="XP_022345478.1">
    <property type="nucleotide sequence ID" value="XM_022489770.1"/>
</dbReference>
<feature type="domain" description="C-type lectin" evidence="5">
    <location>
        <begin position="181"/>
        <end position="296"/>
    </location>
</feature>
<keyword evidence="2" id="KW-1015">Disulfide bond</keyword>
<proteinExistence type="predicted"/>
<name>A0A8B8F111_CRAVI</name>
<dbReference type="SMART" id="SM00034">
    <property type="entry name" value="CLECT"/>
    <property type="match status" value="1"/>
</dbReference>
<protein>
    <submittedName>
        <fullName evidence="8">Uncharacterized protein LOC111138016</fullName>
    </submittedName>
</protein>
<dbReference type="Gene3D" id="3.10.100.10">
    <property type="entry name" value="Mannose-Binding Protein A, subunit A"/>
    <property type="match status" value="1"/>
</dbReference>
<dbReference type="InterPro" id="IPR016187">
    <property type="entry name" value="CTDL_fold"/>
</dbReference>
<dbReference type="PROSITE" id="PS50923">
    <property type="entry name" value="SUSHI"/>
    <property type="match status" value="1"/>
</dbReference>
<dbReference type="SUPFAM" id="SSF56436">
    <property type="entry name" value="C-type lectin-like"/>
    <property type="match status" value="1"/>
</dbReference>
<evidence type="ECO:0000256" key="2">
    <source>
        <dbReference type="ARBA" id="ARBA00023157"/>
    </source>
</evidence>
<evidence type="ECO:0000259" key="5">
    <source>
        <dbReference type="PROSITE" id="PS50041"/>
    </source>
</evidence>
<dbReference type="PROSITE" id="PS50041">
    <property type="entry name" value="C_TYPE_LECTIN_2"/>
    <property type="match status" value="1"/>
</dbReference>
<dbReference type="InterPro" id="IPR016186">
    <property type="entry name" value="C-type_lectin-like/link_sf"/>
</dbReference>
<dbReference type="Pfam" id="PF00059">
    <property type="entry name" value="Lectin_C"/>
    <property type="match status" value="1"/>
</dbReference>
<accession>A0A8B8F111</accession>
<evidence type="ECO:0000256" key="1">
    <source>
        <dbReference type="ARBA" id="ARBA00022729"/>
    </source>
</evidence>
<keyword evidence="1 4" id="KW-0732">Signal</keyword>
<dbReference type="AlphaFoldDB" id="A0A8B8F111"/>
<feature type="chain" id="PRO_5034220005" evidence="4">
    <location>
        <begin position="19"/>
        <end position="299"/>
    </location>
</feature>
<evidence type="ECO:0000259" key="6">
    <source>
        <dbReference type="PROSITE" id="PS50923"/>
    </source>
</evidence>
<evidence type="ECO:0000313" key="8">
    <source>
        <dbReference type="RefSeq" id="XP_022345478.1"/>
    </source>
</evidence>
<dbReference type="Proteomes" id="UP000694844">
    <property type="component" value="Chromosome 5"/>
</dbReference>
<dbReference type="OrthoDB" id="9943809at2759"/>
<feature type="signal peptide" evidence="4">
    <location>
        <begin position="1"/>
        <end position="18"/>
    </location>
</feature>
<keyword evidence="7" id="KW-1185">Reference proteome</keyword>
<evidence type="ECO:0000256" key="4">
    <source>
        <dbReference type="SAM" id="SignalP"/>
    </source>
</evidence>